<dbReference type="EMBL" id="BARU01037340">
    <property type="protein sequence ID" value="GAH87092.1"/>
    <property type="molecule type" value="Genomic_DNA"/>
</dbReference>
<accession>X1IZF8</accession>
<protein>
    <submittedName>
        <fullName evidence="1">Uncharacterized protein</fullName>
    </submittedName>
</protein>
<evidence type="ECO:0000313" key="1">
    <source>
        <dbReference type="EMBL" id="GAH87092.1"/>
    </source>
</evidence>
<proteinExistence type="predicted"/>
<feature type="non-terminal residue" evidence="1">
    <location>
        <position position="46"/>
    </location>
</feature>
<name>X1IZF8_9ZZZZ</name>
<sequence length="46" mass="5293">MNIKKDPIVEEIRKIREAHAAKFNYDLNAICADLKKKEKDCGHPVV</sequence>
<gene>
    <name evidence="1" type="ORF">S03H2_58208</name>
</gene>
<dbReference type="AlphaFoldDB" id="X1IZF8"/>
<organism evidence="1">
    <name type="scientific">marine sediment metagenome</name>
    <dbReference type="NCBI Taxonomy" id="412755"/>
    <lineage>
        <taxon>unclassified sequences</taxon>
        <taxon>metagenomes</taxon>
        <taxon>ecological metagenomes</taxon>
    </lineage>
</organism>
<reference evidence="1" key="1">
    <citation type="journal article" date="2014" name="Front. Microbiol.">
        <title>High frequency of phylogenetically diverse reductive dehalogenase-homologous genes in deep subseafloor sedimentary metagenomes.</title>
        <authorList>
            <person name="Kawai M."/>
            <person name="Futagami T."/>
            <person name="Toyoda A."/>
            <person name="Takaki Y."/>
            <person name="Nishi S."/>
            <person name="Hori S."/>
            <person name="Arai W."/>
            <person name="Tsubouchi T."/>
            <person name="Morono Y."/>
            <person name="Uchiyama I."/>
            <person name="Ito T."/>
            <person name="Fujiyama A."/>
            <person name="Inagaki F."/>
            <person name="Takami H."/>
        </authorList>
    </citation>
    <scope>NUCLEOTIDE SEQUENCE</scope>
    <source>
        <strain evidence="1">Expedition CK06-06</strain>
    </source>
</reference>
<comment type="caution">
    <text evidence="1">The sequence shown here is derived from an EMBL/GenBank/DDBJ whole genome shotgun (WGS) entry which is preliminary data.</text>
</comment>